<dbReference type="HOGENOM" id="CLU_067890_3_0_5"/>
<dbReference type="Proteomes" id="UP000004659">
    <property type="component" value="Unassembled WGS sequence"/>
</dbReference>
<dbReference type="EMBL" id="EQ999546">
    <property type="protein sequence ID" value="EEZ31477.1"/>
    <property type="molecule type" value="Genomic_DNA"/>
</dbReference>
<name>A0A0E1XDS5_9HYPH</name>
<evidence type="ECO:0000313" key="1">
    <source>
        <dbReference type="EMBL" id="EEZ31477.1"/>
    </source>
</evidence>
<reference evidence="1" key="1">
    <citation type="submission" date="2009-01" db="EMBL/GenBank/DDBJ databases">
        <title>The Genome Sequence of Brucella pinnipedialis M292/94/1.</title>
        <authorList>
            <consortium name="The Broad Institute Genome Sequencing Platform"/>
            <person name="Ward D."/>
            <person name="Young S.K."/>
            <person name="Kodira C.D."/>
            <person name="Zeng Q."/>
            <person name="Koehrsen M."/>
            <person name="Alvarado L."/>
            <person name="Berlin A."/>
            <person name="Borenstein D."/>
            <person name="Chen Z."/>
            <person name="Engels R."/>
            <person name="Freedman E."/>
            <person name="Gellesch M."/>
            <person name="Goldberg J."/>
            <person name="Griggs A."/>
            <person name="Gujja S."/>
            <person name="Heiman D."/>
            <person name="Hepburn T."/>
            <person name="Howarth C."/>
            <person name="Jen D."/>
            <person name="Larson L."/>
            <person name="Lewis B."/>
            <person name="Mehta T."/>
            <person name="Park D."/>
            <person name="Pearson M."/>
            <person name="Roberts A."/>
            <person name="Saif S."/>
            <person name="Shea T."/>
            <person name="Shenoy N."/>
            <person name="Sisk P."/>
            <person name="Stolte C."/>
            <person name="Sykes S."/>
            <person name="Walk T."/>
            <person name="White J."/>
            <person name="Yandava C."/>
            <person name="Whatmore A.M."/>
            <person name="Perrett L.L."/>
            <person name="O'Callaghan D."/>
            <person name="Nusbaum C."/>
            <person name="Galagan J."/>
            <person name="Birren B."/>
        </authorList>
    </citation>
    <scope>NUCLEOTIDE SEQUENCE [LARGE SCALE GENOMIC DNA]</scope>
    <source>
        <strain evidence="1">M292/94/1</strain>
    </source>
</reference>
<accession>A0A0E1XDS5</accession>
<organism evidence="1">
    <name type="scientific">Brucella pinnipedialis M292/94/1</name>
    <dbReference type="NCBI Taxonomy" id="520462"/>
    <lineage>
        <taxon>Bacteria</taxon>
        <taxon>Pseudomonadati</taxon>
        <taxon>Pseudomonadota</taxon>
        <taxon>Alphaproteobacteria</taxon>
        <taxon>Hyphomicrobiales</taxon>
        <taxon>Brucellaceae</taxon>
        <taxon>Brucella/Ochrobactrum group</taxon>
        <taxon>Brucella</taxon>
    </lineage>
</organism>
<proteinExistence type="predicted"/>
<dbReference type="AlphaFoldDB" id="A0A0E1XDS5"/>
<dbReference type="SUPFAM" id="SSF50475">
    <property type="entry name" value="FMN-binding split barrel"/>
    <property type="match status" value="1"/>
</dbReference>
<dbReference type="Pfam" id="PF12900">
    <property type="entry name" value="Pyridox_ox_2"/>
    <property type="match status" value="1"/>
</dbReference>
<protein>
    <recommendedName>
        <fullName evidence="2">Pyridoxamine 5'-phosphate oxidase family protein</fullName>
    </recommendedName>
</protein>
<dbReference type="InterPro" id="IPR024747">
    <property type="entry name" value="Pyridox_Oxase-rel"/>
</dbReference>
<dbReference type="Gene3D" id="2.30.110.10">
    <property type="entry name" value="Electron Transport, Fmn-binding Protein, Chain A"/>
    <property type="match status" value="1"/>
</dbReference>
<gene>
    <name evidence="1" type="ORF">BALG_01597</name>
</gene>
<sequence length="151" mass="17654">MAKKERTMLITEMSDYDIREMIQHKHVGRLGYVVDDRPIIVPMTFRFSGGSFYSFTTDGQKTNAMRKNDAICILFDQIESQTKWRTVLVQGRYREIAREDEEEAIVRIMANEPTWWEPAYTKTITKEGTARALKPVFFRVDIEKLSGHQAE</sequence>
<dbReference type="InterPro" id="IPR012349">
    <property type="entry name" value="Split_barrel_FMN-bd"/>
</dbReference>
<evidence type="ECO:0008006" key="2">
    <source>
        <dbReference type="Google" id="ProtNLM"/>
    </source>
</evidence>